<feature type="compositionally biased region" description="Polar residues" evidence="1">
    <location>
        <begin position="166"/>
        <end position="182"/>
    </location>
</feature>
<name>A0A165Y2U5_9HYPH</name>
<organism evidence="2 3">
    <name type="scientific">Pseudovibrio axinellae</name>
    <dbReference type="NCBI Taxonomy" id="989403"/>
    <lineage>
        <taxon>Bacteria</taxon>
        <taxon>Pseudomonadati</taxon>
        <taxon>Pseudomonadota</taxon>
        <taxon>Alphaproteobacteria</taxon>
        <taxon>Hyphomicrobiales</taxon>
        <taxon>Stappiaceae</taxon>
        <taxon>Pseudovibrio</taxon>
    </lineage>
</organism>
<feature type="region of interest" description="Disordered" evidence="1">
    <location>
        <begin position="157"/>
        <end position="182"/>
    </location>
</feature>
<evidence type="ECO:0000256" key="1">
    <source>
        <dbReference type="SAM" id="MobiDB-lite"/>
    </source>
</evidence>
<dbReference type="PATRIC" id="fig|989403.3.peg.2787"/>
<reference evidence="2 3" key="1">
    <citation type="journal article" date="2016" name="Front. Microbiol.">
        <title>Comparative Genomic Analysis Reveals a Diverse Repertoire of Genes Involved in Prokaryote-Eukaryote Interactions within the Pseudovibrio Genus.</title>
        <authorList>
            <person name="Romano S."/>
            <person name="Fernandez-Guerra A."/>
            <person name="Reen F.J."/>
            <person name="Glockner F.O."/>
            <person name="Crowley S.P."/>
            <person name="O'Sullivan O."/>
            <person name="Cotter P.D."/>
            <person name="Adams C."/>
            <person name="Dobson A.D."/>
            <person name="O'Gara F."/>
        </authorList>
    </citation>
    <scope>NUCLEOTIDE SEQUENCE [LARGE SCALE GENOMIC DNA]</scope>
    <source>
        <strain evidence="2 3">Ad2</strain>
    </source>
</reference>
<evidence type="ECO:0000313" key="3">
    <source>
        <dbReference type="Proteomes" id="UP000076577"/>
    </source>
</evidence>
<comment type="caution">
    <text evidence="2">The sequence shown here is derived from an EMBL/GenBank/DDBJ whole genome shotgun (WGS) entry which is preliminary data.</text>
</comment>
<evidence type="ECO:0008006" key="4">
    <source>
        <dbReference type="Google" id="ProtNLM"/>
    </source>
</evidence>
<dbReference type="AlphaFoldDB" id="A0A165Y2U5"/>
<gene>
    <name evidence="2" type="ORF">PsAD2_02605</name>
</gene>
<dbReference type="Proteomes" id="UP000076577">
    <property type="component" value="Unassembled WGS sequence"/>
</dbReference>
<dbReference type="Pfam" id="PF12228">
    <property type="entry name" value="DUF3604"/>
    <property type="match status" value="1"/>
</dbReference>
<proteinExistence type="predicted"/>
<dbReference type="InterPro" id="IPR022028">
    <property type="entry name" value="DUF3604"/>
</dbReference>
<evidence type="ECO:0000313" key="2">
    <source>
        <dbReference type="EMBL" id="KZL18381.1"/>
    </source>
</evidence>
<accession>A0A165Y2U5</accession>
<protein>
    <recommendedName>
        <fullName evidence="4">DUF3604 domain-containing protein</fullName>
    </recommendedName>
</protein>
<dbReference type="RefSeq" id="WP_082825636.1">
    <property type="nucleotide sequence ID" value="NZ_FOFM01000017.1"/>
</dbReference>
<dbReference type="EMBL" id="LMCB01000022">
    <property type="protein sequence ID" value="KZL18381.1"/>
    <property type="molecule type" value="Genomic_DNA"/>
</dbReference>
<sequence length="642" mass="70654">MLCVSGVSISGRKIAIGLFCSTFLYSSMSYGEEIRGKLLFGDTHLHTSYSFDAFMNQNHSADPDTAYRWAKGKPVIHPFSGVRVQIKTPLDFLVVSDHAEGMGVVRALSSNTAIEPDLGLFASLKRWVAVRMLRDAVKDPKEGYELFASLLPKAAANASGDPVTDPNHNSPKSRSTLGDTLQTETRSWHEIVDAAEEHNEPGKFTSLIGWEWSSVPTGANLHRVVLTPDGGKHAKQFVPFGSDDGEYPEELWQWLDKTSQETGTRFLAIPHNSNISKGYMFAETSLKGRPITQEYARTRIKWEPVVEVTQIKGDSETHPKLSPQDEFADFETYTSYIQTGGGTYEAKPADFVRSALKRGMAIEEKVGVNPYKFGMIGSTDAHTGIASAEEDNFWGKFAGDSVPAQKDGSHEEGGPIGNGWEMSASGLAAVWVNENTRDEIYAAFKRKEVYATTGPRIAVRMFAGWKFEDGAHDAEDLAKIGYAQGVPMGGDLLPQPENSQSAPSLLIRATKDPVAANLDRIQVVKGWVDSAGEQHEKVYNVSWAGDRNVRADGSLPPIGNTVDLNTGHYENSIGSPELSVVWQDPDFEPDHRSFYYVRVLQIPTPRHSLLDGIALKIDPPKEGPATLQERAYTSPIWYTPQT</sequence>
<dbReference type="STRING" id="989403.SAMN05421798_11737"/>
<keyword evidence="3" id="KW-1185">Reference proteome</keyword>